<dbReference type="CDD" id="cd00338">
    <property type="entry name" value="Ser_Recombinase"/>
    <property type="match status" value="1"/>
</dbReference>
<dbReference type="InterPro" id="IPR011109">
    <property type="entry name" value="DNA_bind_recombinase_dom"/>
</dbReference>
<dbReference type="InterPro" id="IPR006119">
    <property type="entry name" value="Resolv_N"/>
</dbReference>
<dbReference type="GO" id="GO:0000150">
    <property type="term" value="F:DNA strand exchange activity"/>
    <property type="evidence" value="ECO:0007669"/>
    <property type="project" value="InterPro"/>
</dbReference>
<dbReference type="InterPro" id="IPR036162">
    <property type="entry name" value="Resolvase-like_N_sf"/>
</dbReference>
<reference evidence="3 4" key="1">
    <citation type="submission" date="2019-03" db="EMBL/GenBank/DDBJ databases">
        <title>Sequencing the genomes of 1000 actinobacteria strains.</title>
        <authorList>
            <person name="Klenk H.-P."/>
        </authorList>
    </citation>
    <scope>NUCLEOTIDE SEQUENCE [LARGE SCALE GENOMIC DNA]</scope>
    <source>
        <strain evidence="3 4">DSM 43805</strain>
    </source>
</reference>
<evidence type="ECO:0000313" key="4">
    <source>
        <dbReference type="Proteomes" id="UP000294901"/>
    </source>
</evidence>
<proteinExistence type="predicted"/>
<dbReference type="InterPro" id="IPR050639">
    <property type="entry name" value="SSR_resolvase"/>
</dbReference>
<dbReference type="PANTHER" id="PTHR30461:SF23">
    <property type="entry name" value="DNA RECOMBINASE-RELATED"/>
    <property type="match status" value="1"/>
</dbReference>
<evidence type="ECO:0000259" key="2">
    <source>
        <dbReference type="PROSITE" id="PS51737"/>
    </source>
</evidence>
<evidence type="ECO:0000256" key="1">
    <source>
        <dbReference type="SAM" id="MobiDB-lite"/>
    </source>
</evidence>
<dbReference type="GO" id="GO:0003677">
    <property type="term" value="F:DNA binding"/>
    <property type="evidence" value="ECO:0007669"/>
    <property type="project" value="InterPro"/>
</dbReference>
<gene>
    <name evidence="3" type="ORF">C8E87_6090</name>
</gene>
<dbReference type="PROSITE" id="PS51737">
    <property type="entry name" value="RECOMBINASE_DNA_BIND"/>
    <property type="match status" value="1"/>
</dbReference>
<organism evidence="3 4">
    <name type="scientific">Paractinoplanes brasiliensis</name>
    <dbReference type="NCBI Taxonomy" id="52695"/>
    <lineage>
        <taxon>Bacteria</taxon>
        <taxon>Bacillati</taxon>
        <taxon>Actinomycetota</taxon>
        <taxon>Actinomycetes</taxon>
        <taxon>Micromonosporales</taxon>
        <taxon>Micromonosporaceae</taxon>
        <taxon>Paractinoplanes</taxon>
    </lineage>
</organism>
<evidence type="ECO:0000313" key="3">
    <source>
        <dbReference type="EMBL" id="TDO42320.1"/>
    </source>
</evidence>
<dbReference type="Pfam" id="PF07508">
    <property type="entry name" value="Recombinase"/>
    <property type="match status" value="1"/>
</dbReference>
<dbReference type="SMART" id="SM00857">
    <property type="entry name" value="Resolvase"/>
    <property type="match status" value="1"/>
</dbReference>
<dbReference type="OrthoDB" id="4500247at2"/>
<name>A0A4R6JZK4_9ACTN</name>
<feature type="region of interest" description="Disordered" evidence="1">
    <location>
        <begin position="137"/>
        <end position="177"/>
    </location>
</feature>
<comment type="caution">
    <text evidence="3">The sequence shown here is derived from an EMBL/GenBank/DDBJ whole genome shotgun (WGS) entry which is preliminary data.</text>
</comment>
<dbReference type="SUPFAM" id="SSF53041">
    <property type="entry name" value="Resolvase-like"/>
    <property type="match status" value="1"/>
</dbReference>
<dbReference type="Gene3D" id="3.40.50.1390">
    <property type="entry name" value="Resolvase, N-terminal catalytic domain"/>
    <property type="match status" value="1"/>
</dbReference>
<feature type="domain" description="Recombinase" evidence="2">
    <location>
        <begin position="157"/>
        <end position="267"/>
    </location>
</feature>
<dbReference type="Gene3D" id="3.90.1750.20">
    <property type="entry name" value="Putative Large Serine Recombinase, Chain B, Domain 2"/>
    <property type="match status" value="1"/>
</dbReference>
<dbReference type="AlphaFoldDB" id="A0A4R6JZK4"/>
<dbReference type="EMBL" id="SNWR01000001">
    <property type="protein sequence ID" value="TDO42320.1"/>
    <property type="molecule type" value="Genomic_DNA"/>
</dbReference>
<accession>A0A4R6JZK4</accession>
<protein>
    <submittedName>
        <fullName evidence="3">DNA invertase Pin-like site-specific DNA recombinase</fullName>
    </submittedName>
</protein>
<dbReference type="PANTHER" id="PTHR30461">
    <property type="entry name" value="DNA-INVERTASE FROM LAMBDOID PROPHAGE"/>
    <property type="match status" value="1"/>
</dbReference>
<dbReference type="InterPro" id="IPR038109">
    <property type="entry name" value="DNA_bind_recomb_sf"/>
</dbReference>
<dbReference type="Proteomes" id="UP000294901">
    <property type="component" value="Unassembled WGS sequence"/>
</dbReference>
<sequence length="472" mass="52116">MVAGVYFRISLDRAGEGLGIERQREDGLALAARRGWATREFSDNDISATHGKFRPGYAALMAAAKAGEIDCIIVFHTSRLWRNRRERAEGIEILKEARVSVVPVKGPELDMTTAYGRGMAGMIGEFDTMEVEVKSERQRRKALQRAQSGRPNGGRRAFGYSADGTALRTDEDGSSPEADAVRQAYTSFLAGRTLSGIAADLNAGGFRTTADGPWLHNSVRVLLINPRNAGIRTHNGKEIGKGLWPAIVPETTFRAAVVKLSESSRRTNNVGAARKWLGTRLYRCGRPGCDGLMVCTYRAKYADGRPRRVYRCPACYLSRLADPVDMTVRRIVEERLGRDDVADLLTVDAGDQAEDVEGLQDEALALRQRRASAVKMWARGVLDDQELETVKQEIADQLAEIQVKLADAGRENVLVPIVGAEDPPAEWRKLEGIIDREQAIIKALGVVRLLPPPVGRRTFDPETVGFGWHRKR</sequence>
<dbReference type="Pfam" id="PF00239">
    <property type="entry name" value="Resolvase"/>
    <property type="match status" value="1"/>
</dbReference>
<keyword evidence="4" id="KW-1185">Reference proteome</keyword>
<dbReference type="RefSeq" id="WP_133876230.1">
    <property type="nucleotide sequence ID" value="NZ_BOMD01000059.1"/>
</dbReference>